<keyword evidence="3" id="KW-1185">Reference proteome</keyword>
<sequence length="292" mass="32714">MTKTVKTKQAGEISMLNAAKTLLFLTLATACVADSVSAQRFGRFQPKHGGHSHNQGNSSHHDSDYHGNDHYGNVHHGQNHHAYRRPVTFAYGNYHWYRGYNGHEVADIVRSRADANLTNAYARTQNEVARSARMDNSVKAIHTYIARRSINSEMRFGHLHAQGAVARAAKAEAQLVAHQTGVELNDQRGLSSDEINDLSGRLHWPLLLQMEHFNNARKPVNQVFEIRANAGTINPDHYLPLRDWIGKVSEELSKNVDVYPKADYAEAQDFLKRLLVEARLPTGASSMQFAAK</sequence>
<organism evidence="2 3">
    <name type="scientific">Stieleria marina</name>
    <dbReference type="NCBI Taxonomy" id="1930275"/>
    <lineage>
        <taxon>Bacteria</taxon>
        <taxon>Pseudomonadati</taxon>
        <taxon>Planctomycetota</taxon>
        <taxon>Planctomycetia</taxon>
        <taxon>Pirellulales</taxon>
        <taxon>Pirellulaceae</taxon>
        <taxon>Stieleria</taxon>
    </lineage>
</organism>
<feature type="region of interest" description="Disordered" evidence="1">
    <location>
        <begin position="43"/>
        <end position="79"/>
    </location>
</feature>
<dbReference type="AlphaFoldDB" id="A0A517NMF6"/>
<dbReference type="RefSeq" id="WP_145415877.1">
    <property type="nucleotide sequence ID" value="NZ_CP036526.1"/>
</dbReference>
<gene>
    <name evidence="2" type="ORF">K239x_02540</name>
</gene>
<dbReference type="EMBL" id="CP036526">
    <property type="protein sequence ID" value="QDT08316.1"/>
    <property type="molecule type" value="Genomic_DNA"/>
</dbReference>
<evidence type="ECO:0000313" key="3">
    <source>
        <dbReference type="Proteomes" id="UP000319817"/>
    </source>
</evidence>
<dbReference type="PROSITE" id="PS51257">
    <property type="entry name" value="PROKAR_LIPOPROTEIN"/>
    <property type="match status" value="1"/>
</dbReference>
<proteinExistence type="predicted"/>
<dbReference type="Proteomes" id="UP000319817">
    <property type="component" value="Chromosome"/>
</dbReference>
<protein>
    <submittedName>
        <fullName evidence="2">Uncharacterized protein</fullName>
    </submittedName>
</protein>
<dbReference type="OrthoDB" id="291789at2"/>
<reference evidence="2 3" key="1">
    <citation type="submission" date="2019-02" db="EMBL/GenBank/DDBJ databases">
        <title>Deep-cultivation of Planctomycetes and their phenomic and genomic characterization uncovers novel biology.</title>
        <authorList>
            <person name="Wiegand S."/>
            <person name="Jogler M."/>
            <person name="Boedeker C."/>
            <person name="Pinto D."/>
            <person name="Vollmers J."/>
            <person name="Rivas-Marin E."/>
            <person name="Kohn T."/>
            <person name="Peeters S.H."/>
            <person name="Heuer A."/>
            <person name="Rast P."/>
            <person name="Oberbeckmann S."/>
            <person name="Bunk B."/>
            <person name="Jeske O."/>
            <person name="Meyerdierks A."/>
            <person name="Storesund J.E."/>
            <person name="Kallscheuer N."/>
            <person name="Luecker S."/>
            <person name="Lage O.M."/>
            <person name="Pohl T."/>
            <person name="Merkel B.J."/>
            <person name="Hornburger P."/>
            <person name="Mueller R.-W."/>
            <person name="Bruemmer F."/>
            <person name="Labrenz M."/>
            <person name="Spormann A.M."/>
            <person name="Op den Camp H."/>
            <person name="Overmann J."/>
            <person name="Amann R."/>
            <person name="Jetten M.S.M."/>
            <person name="Mascher T."/>
            <person name="Medema M.H."/>
            <person name="Devos D.P."/>
            <person name="Kaster A.-K."/>
            <person name="Ovreas L."/>
            <person name="Rohde M."/>
            <person name="Galperin M.Y."/>
            <person name="Jogler C."/>
        </authorList>
    </citation>
    <scope>NUCLEOTIDE SEQUENCE [LARGE SCALE GENOMIC DNA]</scope>
    <source>
        <strain evidence="2 3">K23_9</strain>
    </source>
</reference>
<evidence type="ECO:0000256" key="1">
    <source>
        <dbReference type="SAM" id="MobiDB-lite"/>
    </source>
</evidence>
<name>A0A517NMF6_9BACT</name>
<accession>A0A517NMF6</accession>
<evidence type="ECO:0000313" key="2">
    <source>
        <dbReference type="EMBL" id="QDT08316.1"/>
    </source>
</evidence>
<feature type="compositionally biased region" description="Basic and acidic residues" evidence="1">
    <location>
        <begin position="59"/>
        <end position="69"/>
    </location>
</feature>